<dbReference type="SUPFAM" id="SSF56672">
    <property type="entry name" value="DNA/RNA polymerases"/>
    <property type="match status" value="1"/>
</dbReference>
<proteinExistence type="predicted"/>
<keyword evidence="2" id="KW-1185">Reference proteome</keyword>
<gene>
    <name evidence="1" type="ORF">PC110_g22682</name>
</gene>
<evidence type="ECO:0000313" key="2">
    <source>
        <dbReference type="Proteomes" id="UP000251314"/>
    </source>
</evidence>
<organism evidence="1 2">
    <name type="scientific">Phytophthora cactorum</name>
    <dbReference type="NCBI Taxonomy" id="29920"/>
    <lineage>
        <taxon>Eukaryota</taxon>
        <taxon>Sar</taxon>
        <taxon>Stramenopiles</taxon>
        <taxon>Oomycota</taxon>
        <taxon>Peronosporomycetes</taxon>
        <taxon>Peronosporales</taxon>
        <taxon>Peronosporaceae</taxon>
        <taxon>Phytophthora</taxon>
    </lineage>
</organism>
<dbReference type="EMBL" id="MJFZ01002280">
    <property type="protein sequence ID" value="RAW20875.1"/>
    <property type="molecule type" value="Genomic_DNA"/>
</dbReference>
<dbReference type="InterPro" id="IPR043502">
    <property type="entry name" value="DNA/RNA_pol_sf"/>
</dbReference>
<dbReference type="VEuPathDB" id="FungiDB:PC110_g22682"/>
<protein>
    <submittedName>
        <fullName evidence="1">Uncharacterized protein</fullName>
    </submittedName>
</protein>
<dbReference type="Gene3D" id="3.10.10.10">
    <property type="entry name" value="HIV Type 1 Reverse Transcriptase, subunit A, domain 1"/>
    <property type="match status" value="1"/>
</dbReference>
<reference evidence="1 2" key="1">
    <citation type="submission" date="2018-01" db="EMBL/GenBank/DDBJ databases">
        <title>Draft genome of the strawberry crown rot pathogen Phytophthora cactorum.</title>
        <authorList>
            <person name="Armitage A.D."/>
            <person name="Lysoe E."/>
            <person name="Nellist C.F."/>
            <person name="Harrison R.J."/>
            <person name="Brurberg M.B."/>
        </authorList>
    </citation>
    <scope>NUCLEOTIDE SEQUENCE [LARGE SCALE GENOMIC DNA]</scope>
    <source>
        <strain evidence="1 2">10300</strain>
    </source>
</reference>
<name>A0A329R7X2_9STRA</name>
<sequence length="127" mass="14404">MTTLRTRKTSAFVRALGHFEWLRMPFGLKNAPMIYQVKEEEVLVTVWDATGTVGSVGESNIEFRAGAMYLIHQVEDVGLYDQVGKGYVQYESNNVDKVREIGPPLKMHMTSWETPSQPPECVRSDHS</sequence>
<dbReference type="OrthoDB" id="127891at2759"/>
<accession>A0A329R7X2</accession>
<dbReference type="AlphaFoldDB" id="A0A329R7X2"/>
<comment type="caution">
    <text evidence="1">The sequence shown here is derived from an EMBL/GenBank/DDBJ whole genome shotgun (WGS) entry which is preliminary data.</text>
</comment>
<evidence type="ECO:0000313" key="1">
    <source>
        <dbReference type="EMBL" id="RAW20875.1"/>
    </source>
</evidence>
<dbReference type="Proteomes" id="UP000251314">
    <property type="component" value="Unassembled WGS sequence"/>
</dbReference>